<keyword evidence="2" id="KW-1185">Reference proteome</keyword>
<dbReference type="PANTHER" id="PTHR43619:SF2">
    <property type="entry name" value="S-ADENOSYL-L-METHIONINE-DEPENDENT METHYLTRANSFERASES SUPERFAMILY PROTEIN"/>
    <property type="match status" value="1"/>
</dbReference>
<dbReference type="RefSeq" id="WP_178390779.1">
    <property type="nucleotide sequence ID" value="NZ_JAESIM010000029.1"/>
</dbReference>
<dbReference type="InterPro" id="IPR029063">
    <property type="entry name" value="SAM-dependent_MTases_sf"/>
</dbReference>
<organism evidence="1 2">
    <name type="scientific">Rhodovulum visakhapatnamense</name>
    <dbReference type="NCBI Taxonomy" id="364297"/>
    <lineage>
        <taxon>Bacteria</taxon>
        <taxon>Pseudomonadati</taxon>
        <taxon>Pseudomonadota</taxon>
        <taxon>Alphaproteobacteria</taxon>
        <taxon>Rhodobacterales</taxon>
        <taxon>Paracoccaceae</taxon>
        <taxon>Rhodovulum</taxon>
    </lineage>
</organism>
<dbReference type="PIRSF" id="PIRSF028177">
    <property type="entry name" value="Polyketide_synth_Omtfrase_TcmP"/>
    <property type="match status" value="1"/>
</dbReference>
<comment type="caution">
    <text evidence="1">The sequence shown here is derived from an EMBL/GenBank/DDBJ whole genome shotgun (WGS) entry which is preliminary data.</text>
</comment>
<reference evidence="2" key="1">
    <citation type="submission" date="2021-01" db="EMBL/GenBank/DDBJ databases">
        <title>Draft genomes of Rhodovulum sulfidophilum.</title>
        <authorList>
            <person name="Guzman M.S."/>
        </authorList>
    </citation>
    <scope>NUCLEOTIDE SEQUENCE [LARGE SCALE GENOMIC DNA]</scope>
    <source>
        <strain evidence="2">AB19</strain>
    </source>
</reference>
<dbReference type="Proteomes" id="UP000635853">
    <property type="component" value="Unassembled WGS sequence"/>
</dbReference>
<dbReference type="InterPro" id="IPR016874">
    <property type="entry name" value="TcmP-like"/>
</dbReference>
<dbReference type="SUPFAM" id="SSF53335">
    <property type="entry name" value="S-adenosyl-L-methionine-dependent methyltransferases"/>
    <property type="match status" value="1"/>
</dbReference>
<evidence type="ECO:0000313" key="1">
    <source>
        <dbReference type="EMBL" id="MBL3578771.1"/>
    </source>
</evidence>
<dbReference type="GO" id="GO:0008168">
    <property type="term" value="F:methyltransferase activity"/>
    <property type="evidence" value="ECO:0007669"/>
    <property type="project" value="UniProtKB-KW"/>
</dbReference>
<name>A0ABS1RGJ0_9RHOB</name>
<dbReference type="EMBL" id="JAESIL010000043">
    <property type="protein sequence ID" value="MBL3578771.1"/>
    <property type="molecule type" value="Genomic_DNA"/>
</dbReference>
<protein>
    <submittedName>
        <fullName evidence="1">Class I SAM-dependent methyltransferase</fullName>
    </submittedName>
</protein>
<keyword evidence="1" id="KW-0489">Methyltransferase</keyword>
<dbReference type="Gene3D" id="3.40.50.150">
    <property type="entry name" value="Vaccinia Virus protein VP39"/>
    <property type="match status" value="1"/>
</dbReference>
<accession>A0ABS1RGJ0</accession>
<gene>
    <name evidence="1" type="ORF">JMJ92_11495</name>
</gene>
<proteinExistence type="predicted"/>
<keyword evidence="1" id="KW-0808">Transferase</keyword>
<evidence type="ECO:0000313" key="2">
    <source>
        <dbReference type="Proteomes" id="UP000635853"/>
    </source>
</evidence>
<dbReference type="PANTHER" id="PTHR43619">
    <property type="entry name" value="S-ADENOSYL-L-METHIONINE-DEPENDENT METHYLTRANSFERASE YKTD-RELATED"/>
    <property type="match status" value="1"/>
</dbReference>
<sequence>MPATDVIPMPRRIVPRLDGVPETLLWPLQSRAGITVQDRAFFDDPMAVEILNRIDYDFGRFGPVNHWHAVRSKYSDALIRSYLSVHPQATVLALGEGLETQFWRVDNGQVRWLCVDLPESIALRRQLLPEHPRVQELALSALDPAIFDHVDASRGLFVTAAGLVMYFTAEDTAGLLRRIADHLSGNGSDNGSGIRAEVFFDTIPPWLSRRALKGWKIDKGYVAPPMPFGLSRKGLDDLAGQVPGLEIIAALSYSDAYPERARLIALLAKLPVARNMAPMMIHGRFS</sequence>
<dbReference type="GO" id="GO:0032259">
    <property type="term" value="P:methylation"/>
    <property type="evidence" value="ECO:0007669"/>
    <property type="project" value="UniProtKB-KW"/>
</dbReference>